<gene>
    <name evidence="2" type="ORF">IC229_14345</name>
</gene>
<feature type="chain" id="PRO_5037364769" description="Lipocalin-like domain-containing protein" evidence="1">
    <location>
        <begin position="18"/>
        <end position="151"/>
    </location>
</feature>
<keyword evidence="3" id="KW-1185">Reference proteome</keyword>
<reference evidence="2" key="1">
    <citation type="submission" date="2020-09" db="EMBL/GenBank/DDBJ databases">
        <authorList>
            <person name="Kim M.K."/>
        </authorList>
    </citation>
    <scope>NUCLEOTIDE SEQUENCE</scope>
    <source>
        <strain evidence="2">BT702</strain>
    </source>
</reference>
<protein>
    <recommendedName>
        <fullName evidence="4">Lipocalin-like domain-containing protein</fullName>
    </recommendedName>
</protein>
<dbReference type="EMBL" id="JACWZY010000010">
    <property type="protein sequence ID" value="MBD2701828.1"/>
    <property type="molecule type" value="Genomic_DNA"/>
</dbReference>
<proteinExistence type="predicted"/>
<evidence type="ECO:0000313" key="3">
    <source>
        <dbReference type="Proteomes" id="UP000598820"/>
    </source>
</evidence>
<evidence type="ECO:0000256" key="1">
    <source>
        <dbReference type="SAM" id="SignalP"/>
    </source>
</evidence>
<dbReference type="Gene3D" id="2.40.128.490">
    <property type="entry name" value="Uncharacterised protein PF14869, DUF4488"/>
    <property type="match status" value="1"/>
</dbReference>
<dbReference type="AlphaFoldDB" id="A0A926XW70"/>
<name>A0A926XW70_9BACT</name>
<keyword evidence="1" id="KW-0732">Signal</keyword>
<dbReference type="PROSITE" id="PS51257">
    <property type="entry name" value="PROKAR_LIPOPROTEIN"/>
    <property type="match status" value="1"/>
</dbReference>
<feature type="signal peptide" evidence="1">
    <location>
        <begin position="1"/>
        <end position="17"/>
    </location>
</feature>
<organism evidence="2 3">
    <name type="scientific">Spirosoma profusum</name>
    <dbReference type="NCBI Taxonomy" id="2771354"/>
    <lineage>
        <taxon>Bacteria</taxon>
        <taxon>Pseudomonadati</taxon>
        <taxon>Bacteroidota</taxon>
        <taxon>Cytophagia</taxon>
        <taxon>Cytophagales</taxon>
        <taxon>Cytophagaceae</taxon>
        <taxon>Spirosoma</taxon>
    </lineage>
</organism>
<sequence>MKIKTLRILLVAIVGLAGCQTKQTNVPIIGTWELVSATTIEGDTTFSTFDASHKMIKIINETHFAFLNHKIRPEKDTTSANEFTGGGGTYSLVDSNYTENLDYFVDKAWENHRFQFVVSFDGDTLVQKGVEKVEKLAIDRIIIEKYIRVKK</sequence>
<dbReference type="RefSeq" id="WP_190887679.1">
    <property type="nucleotide sequence ID" value="NZ_JACWZY010000010.1"/>
</dbReference>
<evidence type="ECO:0008006" key="4">
    <source>
        <dbReference type="Google" id="ProtNLM"/>
    </source>
</evidence>
<evidence type="ECO:0000313" key="2">
    <source>
        <dbReference type="EMBL" id="MBD2701828.1"/>
    </source>
</evidence>
<dbReference type="Proteomes" id="UP000598820">
    <property type="component" value="Unassembled WGS sequence"/>
</dbReference>
<accession>A0A926XW70</accession>
<comment type="caution">
    <text evidence="2">The sequence shown here is derived from an EMBL/GenBank/DDBJ whole genome shotgun (WGS) entry which is preliminary data.</text>
</comment>